<dbReference type="Proteomes" id="UP000077734">
    <property type="component" value="Unassembled WGS sequence"/>
</dbReference>
<evidence type="ECO:0000313" key="2">
    <source>
        <dbReference type="Proteomes" id="UP000077734"/>
    </source>
</evidence>
<gene>
    <name evidence="1" type="ORF">A1356_18465</name>
</gene>
<sequence length="205" mass="23325">MATKPTNTLYNHNSTAKPSVISKNLLSGDVKDEDCPWVQVGQLYLSVTITGENSWLPLVALLRSQGHKNFKVFSGRHGDIPNIVDRKGMTLNVFDNKHIKEDNDIRARALKEFTDITIEIIDTQQSKTGQAKWLQEETQKHLKSNIPVIYAWCYSLFTMCEFSMPAVGDSLKLYEKVEYVNAQNTELNKTIAELVLTYFPWVLKG</sequence>
<dbReference type="EMBL" id="LUUL01000111">
    <property type="protein sequence ID" value="OAI22951.1"/>
    <property type="molecule type" value="Genomic_DNA"/>
</dbReference>
<reference evidence="1 2" key="1">
    <citation type="submission" date="2016-03" db="EMBL/GenBank/DDBJ databases">
        <authorList>
            <person name="Heylen K."/>
            <person name="De Vos P."/>
            <person name="Vekeman B."/>
        </authorList>
    </citation>
    <scope>NUCLEOTIDE SEQUENCE [LARGE SCALE GENOMIC DNA]</scope>
    <source>
        <strain evidence="1 2">R-49807</strain>
    </source>
</reference>
<evidence type="ECO:0000313" key="1">
    <source>
        <dbReference type="EMBL" id="OAI22951.1"/>
    </source>
</evidence>
<dbReference type="RefSeq" id="WP_064029252.1">
    <property type="nucleotide sequence ID" value="NZ_CP023669.1"/>
</dbReference>
<organism evidence="1 2">
    <name type="scientific">Methylomonas koyamae</name>
    <dbReference type="NCBI Taxonomy" id="702114"/>
    <lineage>
        <taxon>Bacteria</taxon>
        <taxon>Pseudomonadati</taxon>
        <taxon>Pseudomonadota</taxon>
        <taxon>Gammaproteobacteria</taxon>
        <taxon>Methylococcales</taxon>
        <taxon>Methylococcaceae</taxon>
        <taxon>Methylomonas</taxon>
    </lineage>
</organism>
<dbReference type="KEGG" id="mko:MKLM6_3968"/>
<accession>A0A291IPG8</accession>
<keyword evidence="2" id="KW-1185">Reference proteome</keyword>
<protein>
    <submittedName>
        <fullName evidence="1">Uncharacterized protein</fullName>
    </submittedName>
</protein>
<comment type="caution">
    <text evidence="1">The sequence shown here is derived from an EMBL/GenBank/DDBJ whole genome shotgun (WGS) entry which is preliminary data.</text>
</comment>
<dbReference type="AlphaFoldDB" id="A0A291IPG8"/>
<name>A0A291IPG8_9GAMM</name>
<proteinExistence type="predicted"/>